<proteinExistence type="predicted"/>
<evidence type="ECO:0000313" key="2">
    <source>
        <dbReference type="EMBL" id="TXS32626.1"/>
    </source>
</evidence>
<evidence type="ECO:0000256" key="1">
    <source>
        <dbReference type="SAM" id="MobiDB-lite"/>
    </source>
</evidence>
<sequence length="85" mass="8597">MTNPVDGLVGFCASCPGAPGSRGPGGPGPRDPGGGRPRAGGGFRCRELPEESRAEGGATGTPRASNEQVRMRFRAAQAGRYGPVT</sequence>
<accession>A0A652L9W1</accession>
<comment type="caution">
    <text evidence="2">The sequence shown here is derived from an EMBL/GenBank/DDBJ whole genome shotgun (WGS) entry which is preliminary data.</text>
</comment>
<feature type="compositionally biased region" description="Gly residues" evidence="1">
    <location>
        <begin position="31"/>
        <end position="43"/>
    </location>
</feature>
<organism evidence="2">
    <name type="scientific">Streptomyces sp. gb1(2016)</name>
    <dbReference type="NCBI Taxonomy" id="1828321"/>
    <lineage>
        <taxon>Bacteria</taxon>
        <taxon>Bacillati</taxon>
        <taxon>Actinomycetota</taxon>
        <taxon>Actinomycetes</taxon>
        <taxon>Kitasatosporales</taxon>
        <taxon>Streptomycetaceae</taxon>
        <taxon>Streptomyces</taxon>
    </lineage>
</organism>
<reference evidence="2" key="1">
    <citation type="submission" date="2018-10" db="EMBL/GenBank/DDBJ databases">
        <authorList>
            <person name="Hariharan J."/>
            <person name="Choudoir M.J."/>
            <person name="Diebold P."/>
            <person name="Panke-Buisse K."/>
            <person name="Campbell A.N."/>
            <person name="Buckley D.H."/>
        </authorList>
    </citation>
    <scope>NUCLEOTIDE SEQUENCE</scope>
    <source>
        <strain evidence="2">Gb1</strain>
    </source>
</reference>
<protein>
    <submittedName>
        <fullName evidence="2">Uncharacterized protein</fullName>
    </submittedName>
</protein>
<dbReference type="EMBL" id="RDBM01000022">
    <property type="protein sequence ID" value="TXS32626.1"/>
    <property type="molecule type" value="Genomic_DNA"/>
</dbReference>
<feature type="compositionally biased region" description="Basic and acidic residues" evidence="1">
    <location>
        <begin position="44"/>
        <end position="54"/>
    </location>
</feature>
<feature type="region of interest" description="Disordered" evidence="1">
    <location>
        <begin position="14"/>
        <end position="85"/>
    </location>
</feature>
<name>A0A652L9W1_9ACTN</name>
<dbReference type="AlphaFoldDB" id="A0A652L9W1"/>
<gene>
    <name evidence="2" type="ORF">EAO74_06195</name>
</gene>